<protein>
    <submittedName>
        <fullName evidence="1">Uncharacterized protein</fullName>
    </submittedName>
</protein>
<organism evidence="1 2">
    <name type="scientific">Lusitaniella coriacea LEGE 07157</name>
    <dbReference type="NCBI Taxonomy" id="945747"/>
    <lineage>
        <taxon>Bacteria</taxon>
        <taxon>Bacillati</taxon>
        <taxon>Cyanobacteriota</taxon>
        <taxon>Cyanophyceae</taxon>
        <taxon>Spirulinales</taxon>
        <taxon>Lusitaniellaceae</taxon>
        <taxon>Lusitaniella</taxon>
    </lineage>
</organism>
<dbReference type="EMBL" id="JADEWZ010000023">
    <property type="protein sequence ID" value="MBE9117336.1"/>
    <property type="molecule type" value="Genomic_DNA"/>
</dbReference>
<gene>
    <name evidence="1" type="ORF">IQ249_15665</name>
</gene>
<dbReference type="Proteomes" id="UP000654482">
    <property type="component" value="Unassembled WGS sequence"/>
</dbReference>
<accession>A0A8J7DXT0</accession>
<proteinExistence type="predicted"/>
<dbReference type="RefSeq" id="WP_194030417.1">
    <property type="nucleotide sequence ID" value="NZ_JADEWZ010000023.1"/>
</dbReference>
<name>A0A8J7DXT0_9CYAN</name>
<keyword evidence="2" id="KW-1185">Reference proteome</keyword>
<sequence length="356" mass="39927">MPNLDRAMQFFLHAIANPSVTEDDLNEAASSVLAAVQTCSSTEPLDRSLHSLLSVFDLEDRDRATLVAMVCGILVKWGGNSMIVTAALIERLQPLLEESVQLHDACTSRMPEPQEDDDPIEQFETIKAQLTGQMPNEIAAWDSLQTFWQPAIAIFSASSEARHTAQFLRPMAQTIAGYHEGGHWLQCILAVLDNEPILVIEPEKRLGIIGQMSGIAGNFQLQVFLMNIFPRSGLFKSRRVSQRVVEVARGRGSPQSNDTVEGAWNLYSWQALQPNLTLPDPNDYNASHLWIWGEGVPDDIPVFEGHRVILLGAPSYSRTWQSQRLFCDLRAKIDRVRRLSTEEIDNWLQRISRATP</sequence>
<comment type="caution">
    <text evidence="1">The sequence shown here is derived from an EMBL/GenBank/DDBJ whole genome shotgun (WGS) entry which is preliminary data.</text>
</comment>
<reference evidence="1" key="1">
    <citation type="submission" date="2020-10" db="EMBL/GenBank/DDBJ databases">
        <authorList>
            <person name="Castelo-Branco R."/>
            <person name="Eusebio N."/>
            <person name="Adriana R."/>
            <person name="Vieira A."/>
            <person name="Brugerolle De Fraissinette N."/>
            <person name="Rezende De Castro R."/>
            <person name="Schneider M.P."/>
            <person name="Vasconcelos V."/>
            <person name="Leao P.N."/>
        </authorList>
    </citation>
    <scope>NUCLEOTIDE SEQUENCE</scope>
    <source>
        <strain evidence="1">LEGE 07157</strain>
    </source>
</reference>
<evidence type="ECO:0000313" key="2">
    <source>
        <dbReference type="Proteomes" id="UP000654482"/>
    </source>
</evidence>
<dbReference type="AlphaFoldDB" id="A0A8J7DXT0"/>
<evidence type="ECO:0000313" key="1">
    <source>
        <dbReference type="EMBL" id="MBE9117336.1"/>
    </source>
</evidence>